<dbReference type="GO" id="GO:0005737">
    <property type="term" value="C:cytoplasm"/>
    <property type="evidence" value="ECO:0007669"/>
    <property type="project" value="UniProtKB-SubCell"/>
</dbReference>
<dbReference type="SUPFAM" id="SSF52540">
    <property type="entry name" value="P-loop containing nucleoside triphosphate hydrolases"/>
    <property type="match status" value="1"/>
</dbReference>
<keyword evidence="7 9" id="KW-0067">ATP-binding</keyword>
<evidence type="ECO:0000256" key="10">
    <source>
        <dbReference type="PIRNR" id="PIRNR001174"/>
    </source>
</evidence>
<dbReference type="PROSITE" id="PS01046">
    <property type="entry name" value="LON_SER"/>
    <property type="match status" value="1"/>
</dbReference>
<feature type="active site" evidence="9 11">
    <location>
        <position position="699"/>
    </location>
</feature>
<dbReference type="Pfam" id="PF00004">
    <property type="entry name" value="AAA"/>
    <property type="match status" value="1"/>
</dbReference>
<dbReference type="NCBIfam" id="TIGR00763">
    <property type="entry name" value="lon"/>
    <property type="match status" value="1"/>
</dbReference>
<dbReference type="InterPro" id="IPR020568">
    <property type="entry name" value="Ribosomal_Su5_D2-typ_SF"/>
</dbReference>
<dbReference type="PROSITE" id="PS51787">
    <property type="entry name" value="LON_N"/>
    <property type="match status" value="1"/>
</dbReference>
<dbReference type="PIRSF" id="PIRSF001174">
    <property type="entry name" value="Lon_proteas"/>
    <property type="match status" value="1"/>
</dbReference>
<feature type="domain" description="Lon proteolytic" evidence="16">
    <location>
        <begin position="612"/>
        <end position="793"/>
    </location>
</feature>
<dbReference type="Gene3D" id="1.20.58.1480">
    <property type="match status" value="1"/>
</dbReference>
<proteinExistence type="evidence at transcript level"/>
<dbReference type="GO" id="GO:0004176">
    <property type="term" value="F:ATP-dependent peptidase activity"/>
    <property type="evidence" value="ECO:0007669"/>
    <property type="project" value="UniProtKB-UniRule"/>
</dbReference>
<evidence type="ECO:0000256" key="8">
    <source>
        <dbReference type="ARBA" id="ARBA00023016"/>
    </source>
</evidence>
<reference evidence="18 19" key="1">
    <citation type="journal article" date="2020" name="Biotechnol. Biofuels">
        <title>New insights from the biogas microbiome by comprehensive genome-resolved metagenomics of nearly 1600 species originating from multiple anaerobic digesters.</title>
        <authorList>
            <person name="Campanaro S."/>
            <person name="Treu L."/>
            <person name="Rodriguez-R L.M."/>
            <person name="Kovalovszki A."/>
            <person name="Ziels R.M."/>
            <person name="Maus I."/>
            <person name="Zhu X."/>
            <person name="Kougias P.G."/>
            <person name="Basile A."/>
            <person name="Luo G."/>
            <person name="Schluter A."/>
            <person name="Konstantinidis K.T."/>
            <person name="Angelidaki I."/>
        </authorList>
    </citation>
    <scope>NUCLEOTIDE SEQUENCE [LARGE SCALE GENOMIC DNA]</scope>
    <source>
        <strain evidence="18">AS27yjCOA_65</strain>
    </source>
</reference>
<evidence type="ECO:0000256" key="3">
    <source>
        <dbReference type="ARBA" id="ARBA00022670"/>
    </source>
</evidence>
<dbReference type="PRINTS" id="PR00830">
    <property type="entry name" value="ENDOLAPTASE"/>
</dbReference>
<evidence type="ECO:0000256" key="14">
    <source>
        <dbReference type="RuleBase" id="RU000591"/>
    </source>
</evidence>
<dbReference type="InterPro" id="IPR027065">
    <property type="entry name" value="Lon_Prtase"/>
</dbReference>
<evidence type="ECO:0000256" key="6">
    <source>
        <dbReference type="ARBA" id="ARBA00022825"/>
    </source>
</evidence>
<feature type="domain" description="Lon N-terminal" evidence="17">
    <location>
        <begin position="31"/>
        <end position="224"/>
    </location>
</feature>
<dbReference type="EC" id="3.4.21.53" evidence="9 10"/>
<evidence type="ECO:0000259" key="17">
    <source>
        <dbReference type="PROSITE" id="PS51787"/>
    </source>
</evidence>
<dbReference type="Pfam" id="PF05362">
    <property type="entry name" value="Lon_C"/>
    <property type="match status" value="1"/>
</dbReference>
<comment type="subunit">
    <text evidence="9 10">Homohexamer. Organized in a ring with a central cavity.</text>
</comment>
<evidence type="ECO:0000256" key="9">
    <source>
        <dbReference type="HAMAP-Rule" id="MF_01973"/>
    </source>
</evidence>
<dbReference type="PROSITE" id="PS51786">
    <property type="entry name" value="LON_PROTEOLYTIC"/>
    <property type="match status" value="1"/>
</dbReference>
<dbReference type="Gene3D" id="1.10.8.60">
    <property type="match status" value="1"/>
</dbReference>
<sequence>MAKRENNKKISGESRIRDLGDKIEYDIPEVVPVLPVKDLVPFPSVMMSLLIGRESSLKALQHSEKTDNLVLILSQRNDTDSPSSSDLYDVGVVAHVVKILAPKEEGTKVLIQGLVRAHVKSMKKYGGALQAKIEPIPPLGGIKYTKKTDELVEKIRSNLQMLVENEILPDEILVVTEQIDDPSVLADVILAHYKLSVDTAQNLLEEGDPNRRLSVTNSLIQEDVNRFLVSEQIRDRAREALNKDQRDYYLREQLKQIQKELGEEGAESEDLMQLRKALEARKLPRPAYSESMKQLTRLERMPQESSEYALLRTYLDWMVELPWNIRTRDRVDLKMANQILEEDHFGLERAKSRILEYLSVRKLRPNSKGPILCFVGPPGVGKTSLGRSIARALNRKFFRMSLGGVRDEAEIRGHRRTYVGALPGRILQGIKQAGSKNPVFVLDELDKIGADFRGDPASALLEVLDPEQNKTFRDHYLNVDFDLSETIFIATANTIDTIPDALLDRLETIDIPGYTNEEKLEIAKKFLIPKQLLENGLKDKHVIFPDPLLLFLIDRYTRESGVRNLEREIGSICRKVAREFAESNKLIHTITKQRLEEFLGPTRFDPDVTEKRPAVGLARGLAWTITGGELLPVEASVSRGKGALSLTGHLGQIMQESAQAGVFYARAKAEQLGLDPDFYEKYDIHIHAPGGSIPKDGPSAGITIAAALVSALSNKKIRSDVAMTGEITLLGNVLAIGGLKEKALAALRYGITTVIIPHENIKDLDEIPNEQRKQIDFIPVKHIEEVFEVIFDIEKQKKCNRRNKKHQARRTKLKRSNHKTRKGSSRKN</sequence>
<dbReference type="InterPro" id="IPR014721">
    <property type="entry name" value="Ribsml_uS5_D2-typ_fold_subgr"/>
</dbReference>
<dbReference type="InterPro" id="IPR054594">
    <property type="entry name" value="Lon_lid"/>
</dbReference>
<feature type="active site" evidence="9 11">
    <location>
        <position position="742"/>
    </location>
</feature>
<dbReference type="SMART" id="SM00382">
    <property type="entry name" value="AAA"/>
    <property type="match status" value="1"/>
</dbReference>
<dbReference type="Gene3D" id="2.30.130.40">
    <property type="entry name" value="LON domain-like"/>
    <property type="match status" value="1"/>
</dbReference>
<keyword evidence="2 9" id="KW-0963">Cytoplasm</keyword>
<dbReference type="Gene3D" id="1.20.5.5270">
    <property type="match status" value="1"/>
</dbReference>
<dbReference type="InterPro" id="IPR003959">
    <property type="entry name" value="ATPase_AAA_core"/>
</dbReference>
<dbReference type="GO" id="GO:0016887">
    <property type="term" value="F:ATP hydrolysis activity"/>
    <property type="evidence" value="ECO:0007669"/>
    <property type="project" value="UniProtKB-UniRule"/>
</dbReference>
<evidence type="ECO:0000256" key="2">
    <source>
        <dbReference type="ARBA" id="ARBA00022490"/>
    </source>
</evidence>
<dbReference type="AlphaFoldDB" id="A0A7X9FQQ2"/>
<evidence type="ECO:0000256" key="7">
    <source>
        <dbReference type="ARBA" id="ARBA00022840"/>
    </source>
</evidence>
<dbReference type="CDD" id="cd19500">
    <property type="entry name" value="RecA-like_Lon"/>
    <property type="match status" value="1"/>
</dbReference>
<dbReference type="InterPro" id="IPR027543">
    <property type="entry name" value="Lon_bac"/>
</dbReference>
<dbReference type="InterPro" id="IPR046336">
    <property type="entry name" value="Lon_prtase_N_sf"/>
</dbReference>
<dbReference type="SUPFAM" id="SSF54211">
    <property type="entry name" value="Ribosomal protein S5 domain 2-like"/>
    <property type="match status" value="1"/>
</dbReference>
<keyword evidence="6 9" id="KW-0720">Serine protease</keyword>
<dbReference type="Pfam" id="PF22667">
    <property type="entry name" value="Lon_lid"/>
    <property type="match status" value="1"/>
</dbReference>
<comment type="function">
    <text evidence="9">ATP-dependent serine protease that mediates the selective degradation of mutant and abnormal proteins as well as certain short-lived regulatory proteins. Required for cellular homeostasis and for survival from DNA damage and developmental changes induced by stress. Degrades polypeptides processively to yield small peptide fragments that are 5 to 10 amino acids long. Binds to DNA in a double-stranded, site-specific manner.</text>
</comment>
<evidence type="ECO:0000256" key="5">
    <source>
        <dbReference type="ARBA" id="ARBA00022801"/>
    </source>
</evidence>
<dbReference type="InterPro" id="IPR008268">
    <property type="entry name" value="Peptidase_S16_AS"/>
</dbReference>
<comment type="induction">
    <text evidence="9">By heat shock.</text>
</comment>
<evidence type="ECO:0000256" key="15">
    <source>
        <dbReference type="SAM" id="MobiDB-lite"/>
    </source>
</evidence>
<dbReference type="Pfam" id="PF02190">
    <property type="entry name" value="LON_substr_bdg"/>
    <property type="match status" value="1"/>
</dbReference>
<dbReference type="EMBL" id="JAAZON010000224">
    <property type="protein sequence ID" value="NMC62555.1"/>
    <property type="molecule type" value="Genomic_DNA"/>
</dbReference>
<keyword evidence="5 9" id="KW-0378">Hydrolase</keyword>
<comment type="subcellular location">
    <subcellularLocation>
        <location evidence="1 9 10">Cytoplasm</location>
    </subcellularLocation>
</comment>
<name>A0A7X9FQQ2_9DELT</name>
<dbReference type="InterPro" id="IPR008269">
    <property type="entry name" value="Lon_proteolytic"/>
</dbReference>
<feature type="binding site" evidence="9 12">
    <location>
        <begin position="376"/>
        <end position="383"/>
    </location>
    <ligand>
        <name>ATP</name>
        <dbReference type="ChEBI" id="CHEBI:30616"/>
    </ligand>
</feature>
<dbReference type="GO" id="GO:0006515">
    <property type="term" value="P:protein quality control for misfolded or incompletely synthesized proteins"/>
    <property type="evidence" value="ECO:0007669"/>
    <property type="project" value="UniProtKB-UniRule"/>
</dbReference>
<evidence type="ECO:0000256" key="12">
    <source>
        <dbReference type="PIRSR" id="PIRSR001174-2"/>
    </source>
</evidence>
<dbReference type="InterPro" id="IPR004815">
    <property type="entry name" value="Lon_bac/euk-typ"/>
</dbReference>
<keyword evidence="3 9" id="KW-0645">Protease</keyword>
<comment type="catalytic activity">
    <reaction evidence="9 10 13">
        <text>Hydrolysis of proteins in presence of ATP.</text>
        <dbReference type="EC" id="3.4.21.53"/>
    </reaction>
</comment>
<evidence type="ECO:0000313" key="18">
    <source>
        <dbReference type="EMBL" id="NMC62555.1"/>
    </source>
</evidence>
<dbReference type="InterPro" id="IPR003111">
    <property type="entry name" value="Lon_prtase_N"/>
</dbReference>
<feature type="region of interest" description="Disordered" evidence="15">
    <location>
        <begin position="800"/>
        <end position="828"/>
    </location>
</feature>
<evidence type="ECO:0000259" key="16">
    <source>
        <dbReference type="PROSITE" id="PS51786"/>
    </source>
</evidence>
<dbReference type="InterPro" id="IPR027417">
    <property type="entry name" value="P-loop_NTPase"/>
</dbReference>
<evidence type="ECO:0000256" key="11">
    <source>
        <dbReference type="PIRSR" id="PIRSR001174-1"/>
    </source>
</evidence>
<evidence type="ECO:0000313" key="19">
    <source>
        <dbReference type="Proteomes" id="UP000524246"/>
    </source>
</evidence>
<dbReference type="Gene3D" id="3.30.230.10">
    <property type="match status" value="1"/>
</dbReference>
<dbReference type="SMART" id="SM00464">
    <property type="entry name" value="LON"/>
    <property type="match status" value="1"/>
</dbReference>
<keyword evidence="8 9" id="KW-0346">Stress response</keyword>
<evidence type="ECO:0000256" key="4">
    <source>
        <dbReference type="ARBA" id="ARBA00022741"/>
    </source>
</evidence>
<organism evidence="18 19">
    <name type="scientific">SAR324 cluster bacterium</name>
    <dbReference type="NCBI Taxonomy" id="2024889"/>
    <lineage>
        <taxon>Bacteria</taxon>
        <taxon>Deltaproteobacteria</taxon>
        <taxon>SAR324 cluster</taxon>
    </lineage>
</organism>
<dbReference type="SUPFAM" id="SSF88697">
    <property type="entry name" value="PUA domain-like"/>
    <property type="match status" value="1"/>
</dbReference>
<dbReference type="Proteomes" id="UP000524246">
    <property type="component" value="Unassembled WGS sequence"/>
</dbReference>
<dbReference type="GO" id="GO:0043565">
    <property type="term" value="F:sequence-specific DNA binding"/>
    <property type="evidence" value="ECO:0007669"/>
    <property type="project" value="UniProtKB-UniRule"/>
</dbReference>
<dbReference type="FunFam" id="3.40.50.300:FF:000382">
    <property type="entry name" value="Lon protease homolog 2, peroxisomal"/>
    <property type="match status" value="1"/>
</dbReference>
<comment type="similarity">
    <text evidence="9 10 13 14">Belongs to the peptidase S16 family.</text>
</comment>
<accession>A0A7X9FQQ2</accession>
<evidence type="ECO:0000256" key="13">
    <source>
        <dbReference type="PROSITE-ProRule" id="PRU01122"/>
    </source>
</evidence>
<dbReference type="HAMAP" id="MF_01973">
    <property type="entry name" value="lon_bact"/>
    <property type="match status" value="1"/>
</dbReference>
<dbReference type="InterPro" id="IPR003593">
    <property type="entry name" value="AAA+_ATPase"/>
</dbReference>
<gene>
    <name evidence="9 18" type="primary">lon</name>
    <name evidence="18" type="ORF">GYA55_05235</name>
</gene>
<evidence type="ECO:0000256" key="1">
    <source>
        <dbReference type="ARBA" id="ARBA00004496"/>
    </source>
</evidence>
<comment type="caution">
    <text evidence="18">The sequence shown here is derived from an EMBL/GenBank/DDBJ whole genome shotgun (WGS) entry which is preliminary data.</text>
</comment>
<dbReference type="Gene3D" id="3.40.50.300">
    <property type="entry name" value="P-loop containing nucleotide triphosphate hydrolases"/>
    <property type="match status" value="1"/>
</dbReference>
<protein>
    <recommendedName>
        <fullName evidence="9 10">Lon protease</fullName>
        <ecNumber evidence="9 10">3.4.21.53</ecNumber>
    </recommendedName>
    <alternativeName>
        <fullName evidence="9">ATP-dependent protease La</fullName>
    </alternativeName>
</protein>
<dbReference type="PANTHER" id="PTHR10046">
    <property type="entry name" value="ATP DEPENDENT LON PROTEASE FAMILY MEMBER"/>
    <property type="match status" value="1"/>
</dbReference>
<dbReference type="GO" id="GO:0034605">
    <property type="term" value="P:cellular response to heat"/>
    <property type="evidence" value="ECO:0007669"/>
    <property type="project" value="UniProtKB-UniRule"/>
</dbReference>
<dbReference type="GO" id="GO:0005524">
    <property type="term" value="F:ATP binding"/>
    <property type="evidence" value="ECO:0007669"/>
    <property type="project" value="UniProtKB-UniRule"/>
</dbReference>
<dbReference type="InterPro" id="IPR015947">
    <property type="entry name" value="PUA-like_sf"/>
</dbReference>
<dbReference type="GO" id="GO:0004252">
    <property type="term" value="F:serine-type endopeptidase activity"/>
    <property type="evidence" value="ECO:0007669"/>
    <property type="project" value="UniProtKB-UniRule"/>
</dbReference>
<keyword evidence="4 9" id="KW-0547">Nucleotide-binding</keyword>